<dbReference type="AlphaFoldDB" id="A0A9X6RNS9"/>
<dbReference type="InterPro" id="IPR052090">
    <property type="entry name" value="Cytolytic_pore-forming_toxin"/>
</dbReference>
<dbReference type="PANTHER" id="PTHR31594">
    <property type="entry name" value="AIG1-TYPE G DOMAIN-CONTAINING PROTEIN"/>
    <property type="match status" value="1"/>
</dbReference>
<accession>A0A9X6RNS9</accession>
<sequence>MDITLMDGDSIPDHLKPWNLNRSQQMSLLSGLMDSLEWVSKDSLEVIGRQAVLHCLMLTRSDEIVEGELGDLIANQVDLLSKDYTHIVSKVVYGIEVFIHVMKPSETSEDAEEAFDELMTQLQAIVDGSRSLVGQDTLTVTVSGDIVLKEVPSSFQDLAVFLKNLPNVMLGERSKAVPKLFVLHPLHRTESFHVDLSITDLQINEPIACLEQFVCISRRVERMIKDTIALKFPWVKKDLAIIFELLQKQKRNMKLDLALLITDHRTRRINDVQLADFLTACRAKYLEQVVPGNWISQKEAEVAQLTSFSKSLKDFTFFPSLSALNRTIQSDLSTTYCGLELNVSSFTDPLVQRLNRNRPGKSYADCLKNSWFGNGDSQIQYYRNLVDLFADFAKTVPVRDWLFVVYVLQDDEISKNGLVGVRYDLGERFQFIPPGKPRKPTIKNLAATTITLKW</sequence>
<dbReference type="PANTHER" id="PTHR31594:SF14">
    <property type="entry name" value="FIBRONECTIN TYPE-III DOMAIN-CONTAINING PROTEIN"/>
    <property type="match status" value="1"/>
</dbReference>
<dbReference type="Proteomes" id="UP000192578">
    <property type="component" value="Unassembled WGS sequence"/>
</dbReference>
<evidence type="ECO:0000313" key="1">
    <source>
        <dbReference type="EMBL" id="OWA54889.1"/>
    </source>
</evidence>
<dbReference type="EMBL" id="MTYJ01000478">
    <property type="protein sequence ID" value="OWA54889.1"/>
    <property type="molecule type" value="Genomic_DNA"/>
</dbReference>
<comment type="caution">
    <text evidence="1">The sequence shown here is derived from an EMBL/GenBank/DDBJ whole genome shotgun (WGS) entry which is preliminary data.</text>
</comment>
<proteinExistence type="predicted"/>
<name>A0A9X6RNS9_HYPEX</name>
<protein>
    <submittedName>
        <fullName evidence="1">Uncharacterized protein</fullName>
    </submittedName>
</protein>
<dbReference type="OrthoDB" id="8954335at2759"/>
<keyword evidence="2" id="KW-1185">Reference proteome</keyword>
<evidence type="ECO:0000313" key="2">
    <source>
        <dbReference type="Proteomes" id="UP000192578"/>
    </source>
</evidence>
<gene>
    <name evidence="1" type="ORF">BV898_19281</name>
</gene>
<organism evidence="1 2">
    <name type="scientific">Hypsibius exemplaris</name>
    <name type="common">Freshwater tardigrade</name>
    <dbReference type="NCBI Taxonomy" id="2072580"/>
    <lineage>
        <taxon>Eukaryota</taxon>
        <taxon>Metazoa</taxon>
        <taxon>Ecdysozoa</taxon>
        <taxon>Tardigrada</taxon>
        <taxon>Eutardigrada</taxon>
        <taxon>Parachela</taxon>
        <taxon>Hypsibioidea</taxon>
        <taxon>Hypsibiidae</taxon>
        <taxon>Hypsibius</taxon>
    </lineage>
</organism>
<reference evidence="2" key="1">
    <citation type="submission" date="2017-01" db="EMBL/GenBank/DDBJ databases">
        <title>Comparative genomics of anhydrobiosis in the tardigrade Hypsibius dujardini.</title>
        <authorList>
            <person name="Yoshida Y."/>
            <person name="Koutsovoulos G."/>
            <person name="Laetsch D."/>
            <person name="Stevens L."/>
            <person name="Kumar S."/>
            <person name="Horikawa D."/>
            <person name="Ishino K."/>
            <person name="Komine S."/>
            <person name="Tomita M."/>
            <person name="Blaxter M."/>
            <person name="Arakawa K."/>
        </authorList>
    </citation>
    <scope>NUCLEOTIDE SEQUENCE [LARGE SCALE GENOMIC DNA]</scope>
    <source>
        <strain evidence="2">Z151</strain>
    </source>
</reference>